<proteinExistence type="predicted"/>
<keyword evidence="4" id="KW-1185">Reference proteome</keyword>
<keyword evidence="1" id="KW-0479">Metal-binding</keyword>
<name>A0A6A5UV90_9PLEO</name>
<feature type="domain" description="C2H2-type" evidence="2">
    <location>
        <begin position="41"/>
        <end position="69"/>
    </location>
</feature>
<dbReference type="GO" id="GO:0008270">
    <property type="term" value="F:zinc ion binding"/>
    <property type="evidence" value="ECO:0007669"/>
    <property type="project" value="UniProtKB-KW"/>
</dbReference>
<keyword evidence="1" id="KW-0862">Zinc</keyword>
<evidence type="ECO:0000313" key="3">
    <source>
        <dbReference type="EMBL" id="KAF1969093.1"/>
    </source>
</evidence>
<dbReference type="PROSITE" id="PS00028">
    <property type="entry name" value="ZINC_FINGER_C2H2_1"/>
    <property type="match status" value="1"/>
</dbReference>
<gene>
    <name evidence="3" type="ORF">BU23DRAFT_478243</name>
</gene>
<protein>
    <recommendedName>
        <fullName evidence="2">C2H2-type domain-containing protein</fullName>
    </recommendedName>
</protein>
<dbReference type="OrthoDB" id="3800350at2759"/>
<dbReference type="Proteomes" id="UP000800036">
    <property type="component" value="Unassembled WGS sequence"/>
</dbReference>
<sequence length="120" mass="14260">HAYMDLKPYICTFEDCETPAILYASCHDWFQHEIDKHRKSWYCRHCKQAFDAAGDFRKHLTDSHSLRQPCMLFFIDKNRDVECPLCREKLSGFYPLRKHLGRHLQELVTFALPQETKAGK</sequence>
<dbReference type="PANTHER" id="PTHR35391">
    <property type="entry name" value="C2H2-TYPE DOMAIN-CONTAINING PROTEIN-RELATED"/>
    <property type="match status" value="1"/>
</dbReference>
<evidence type="ECO:0000313" key="4">
    <source>
        <dbReference type="Proteomes" id="UP000800036"/>
    </source>
</evidence>
<dbReference type="PROSITE" id="PS50157">
    <property type="entry name" value="ZINC_FINGER_C2H2_2"/>
    <property type="match status" value="1"/>
</dbReference>
<reference evidence="3" key="1">
    <citation type="journal article" date="2020" name="Stud. Mycol.">
        <title>101 Dothideomycetes genomes: a test case for predicting lifestyles and emergence of pathogens.</title>
        <authorList>
            <person name="Haridas S."/>
            <person name="Albert R."/>
            <person name="Binder M."/>
            <person name="Bloem J."/>
            <person name="Labutti K."/>
            <person name="Salamov A."/>
            <person name="Andreopoulos B."/>
            <person name="Baker S."/>
            <person name="Barry K."/>
            <person name="Bills G."/>
            <person name="Bluhm B."/>
            <person name="Cannon C."/>
            <person name="Castanera R."/>
            <person name="Culley D."/>
            <person name="Daum C."/>
            <person name="Ezra D."/>
            <person name="Gonzalez J."/>
            <person name="Henrissat B."/>
            <person name="Kuo A."/>
            <person name="Liang C."/>
            <person name="Lipzen A."/>
            <person name="Lutzoni F."/>
            <person name="Magnuson J."/>
            <person name="Mondo S."/>
            <person name="Nolan M."/>
            <person name="Ohm R."/>
            <person name="Pangilinan J."/>
            <person name="Park H.-J."/>
            <person name="Ramirez L."/>
            <person name="Alfaro M."/>
            <person name="Sun H."/>
            <person name="Tritt A."/>
            <person name="Yoshinaga Y."/>
            <person name="Zwiers L.-H."/>
            <person name="Turgeon B."/>
            <person name="Goodwin S."/>
            <person name="Spatafora J."/>
            <person name="Crous P."/>
            <person name="Grigoriev I."/>
        </authorList>
    </citation>
    <scope>NUCLEOTIDE SEQUENCE</scope>
    <source>
        <strain evidence="3">CBS 107.79</strain>
    </source>
</reference>
<dbReference type="SUPFAM" id="SSF57850">
    <property type="entry name" value="RING/U-box"/>
    <property type="match status" value="1"/>
</dbReference>
<dbReference type="EMBL" id="ML976713">
    <property type="protein sequence ID" value="KAF1969093.1"/>
    <property type="molecule type" value="Genomic_DNA"/>
</dbReference>
<evidence type="ECO:0000259" key="2">
    <source>
        <dbReference type="PROSITE" id="PS50157"/>
    </source>
</evidence>
<keyword evidence="1" id="KW-0863">Zinc-finger</keyword>
<dbReference type="InterPro" id="IPR013087">
    <property type="entry name" value="Znf_C2H2_type"/>
</dbReference>
<dbReference type="SMART" id="SM00355">
    <property type="entry name" value="ZnF_C2H2"/>
    <property type="match status" value="3"/>
</dbReference>
<dbReference type="PANTHER" id="PTHR35391:SF7">
    <property type="entry name" value="C2H2-TYPE DOMAIN-CONTAINING PROTEIN"/>
    <property type="match status" value="1"/>
</dbReference>
<evidence type="ECO:0000256" key="1">
    <source>
        <dbReference type="PROSITE-ProRule" id="PRU00042"/>
    </source>
</evidence>
<accession>A0A6A5UV90</accession>
<dbReference type="Gene3D" id="3.30.160.60">
    <property type="entry name" value="Classic Zinc Finger"/>
    <property type="match status" value="1"/>
</dbReference>
<organism evidence="3 4">
    <name type="scientific">Bimuria novae-zelandiae CBS 107.79</name>
    <dbReference type="NCBI Taxonomy" id="1447943"/>
    <lineage>
        <taxon>Eukaryota</taxon>
        <taxon>Fungi</taxon>
        <taxon>Dikarya</taxon>
        <taxon>Ascomycota</taxon>
        <taxon>Pezizomycotina</taxon>
        <taxon>Dothideomycetes</taxon>
        <taxon>Pleosporomycetidae</taxon>
        <taxon>Pleosporales</taxon>
        <taxon>Massarineae</taxon>
        <taxon>Didymosphaeriaceae</taxon>
        <taxon>Bimuria</taxon>
    </lineage>
</organism>
<dbReference type="AlphaFoldDB" id="A0A6A5UV90"/>
<feature type="non-terminal residue" evidence="3">
    <location>
        <position position="1"/>
    </location>
</feature>